<organism evidence="3 4">
    <name type="scientific">Hadarchaeum yellowstonense</name>
    <dbReference type="NCBI Taxonomy" id="1776334"/>
    <lineage>
        <taxon>Archaea</taxon>
        <taxon>Methanobacteriati</taxon>
        <taxon>Candidatus Hadarchaeota</taxon>
        <taxon>Candidatus Hadarchaeia</taxon>
        <taxon>Candidatus Hadarchaeales</taxon>
        <taxon>Candidatus Hadarchaeaceae</taxon>
        <taxon>Candidatus Hadarchaeum</taxon>
    </lineage>
</organism>
<evidence type="ECO:0000256" key="1">
    <source>
        <dbReference type="ARBA" id="ARBA00006611"/>
    </source>
</evidence>
<name>A0A147JZG3_HADYE</name>
<proteinExistence type="inferred from homology"/>
<dbReference type="Gene3D" id="3.40.50.300">
    <property type="entry name" value="P-loop containing nucleotide triphosphate hydrolases"/>
    <property type="match status" value="1"/>
</dbReference>
<dbReference type="PANTHER" id="PTHR30486:SF6">
    <property type="entry name" value="TYPE IV PILUS RETRACTATION ATPASE PILT"/>
    <property type="match status" value="1"/>
</dbReference>
<dbReference type="GO" id="GO:0016887">
    <property type="term" value="F:ATP hydrolysis activity"/>
    <property type="evidence" value="ECO:0007669"/>
    <property type="project" value="InterPro"/>
</dbReference>
<evidence type="ECO:0000313" key="3">
    <source>
        <dbReference type="EMBL" id="KUO41940.1"/>
    </source>
</evidence>
<dbReference type="STRING" id="1776334.APZ16_06260"/>
<evidence type="ECO:0000259" key="2">
    <source>
        <dbReference type="Pfam" id="PF00437"/>
    </source>
</evidence>
<dbReference type="InterPro" id="IPR050921">
    <property type="entry name" value="T4SS_GSP_E_ATPase"/>
</dbReference>
<feature type="non-terminal residue" evidence="3">
    <location>
        <position position="1"/>
    </location>
</feature>
<protein>
    <recommendedName>
        <fullName evidence="2">Bacterial type II secretion system protein E domain-containing protein</fullName>
    </recommendedName>
</protein>
<dbReference type="PANTHER" id="PTHR30486">
    <property type="entry name" value="TWITCHING MOTILITY PROTEIN PILT"/>
    <property type="match status" value="1"/>
</dbReference>
<dbReference type="InterPro" id="IPR027417">
    <property type="entry name" value="P-loop_NTPase"/>
</dbReference>
<feature type="domain" description="Bacterial type II secretion system protein E" evidence="2">
    <location>
        <begin position="139"/>
        <end position="354"/>
    </location>
</feature>
<dbReference type="EMBL" id="LQMQ01000012">
    <property type="protein sequence ID" value="KUO41940.1"/>
    <property type="molecule type" value="Genomic_DNA"/>
</dbReference>
<dbReference type="InterPro" id="IPR001482">
    <property type="entry name" value="T2SS/T4SS_dom"/>
</dbReference>
<dbReference type="Gene3D" id="3.30.450.380">
    <property type="match status" value="1"/>
</dbReference>
<dbReference type="Proteomes" id="UP000074294">
    <property type="component" value="Unassembled WGS sequence"/>
</dbReference>
<accession>A0A147JZG3</accession>
<gene>
    <name evidence="3" type="ORF">APZ16_06260</name>
</gene>
<dbReference type="Pfam" id="PF00437">
    <property type="entry name" value="T2SSE"/>
    <property type="match status" value="1"/>
</dbReference>
<dbReference type="AlphaFoldDB" id="A0A147JZG3"/>
<dbReference type="SUPFAM" id="SSF52540">
    <property type="entry name" value="P-loop containing nucleoside triphosphate hydrolases"/>
    <property type="match status" value="1"/>
</dbReference>
<reference evidence="3 4" key="1">
    <citation type="journal article" date="2016" name="Nat. Microbiol.">
        <title>Genomic inference of the metabolism of cosmopolitan subsurface Archaea, Hadesarchaea.</title>
        <authorList>
            <person name="Baker B.J."/>
            <person name="Saw J.H."/>
            <person name="Lind A.E."/>
            <person name="Lazar C.S."/>
            <person name="Hinrichs K.-U."/>
            <person name="Teske A.P."/>
            <person name="Ettema T.J."/>
        </authorList>
    </citation>
    <scope>NUCLEOTIDE SEQUENCE [LARGE SCALE GENOMIC DNA]</scope>
</reference>
<sequence length="480" mass="54762">SGKVLDKYLVDQAQVIIEDNAGKGYYLVSEPPLNDREREIYRMLMEDIFYSLRPAVRVEDSIKFIEGAIWDSANDLGITEEVRAAFSKYRYYLVKDGFGYGKLHVPMMDPDIEELSAVSYLEPVAVIHRRFTEFGWLTTNIRFSSEEELRNFNQRLAQRTGKSITTAVPIADCTTKEGDRLALTFGDEITHPGTAFSVRKFPRSPLPLTALIDNRTLSILMGAYLWEVMEFKGFPMVLGAMGSGKTTLTNAILSTVPPSLKIATIEEVLEIQLVHPNWLRMHTRTGYSMTETKYDIDLFDLVKQAMRHRPDYISVGETRGEEIKALIHAASIGTSCVSTFHAYSPEAAIVRMRAPPMEVSEGGLMLIWCFVQMGRVRMPDGKWVRRVTLIDEVVPGERLSLFPLFRWEPKGDRFTPESAREVVRRSERLRQAAGSRGWSEADLLEDIKARVDYLNDLLANRKLTFADFSKAMDEWYRGRR</sequence>
<evidence type="ECO:0000313" key="4">
    <source>
        <dbReference type="Proteomes" id="UP000074294"/>
    </source>
</evidence>
<comment type="caution">
    <text evidence="3">The sequence shown here is derived from an EMBL/GenBank/DDBJ whole genome shotgun (WGS) entry which is preliminary data.</text>
</comment>
<comment type="similarity">
    <text evidence="1">Belongs to the GSP E family.</text>
</comment>